<organism evidence="2 3">
    <name type="scientific">Litorimonas cladophorae</name>
    <dbReference type="NCBI Taxonomy" id="1220491"/>
    <lineage>
        <taxon>Bacteria</taxon>
        <taxon>Pseudomonadati</taxon>
        <taxon>Pseudomonadota</taxon>
        <taxon>Alphaproteobacteria</taxon>
        <taxon>Maricaulales</taxon>
        <taxon>Robiginitomaculaceae</taxon>
    </lineage>
</organism>
<sequence>MTFPTNNTSSVTVKNLAARKLIKTVSTFVAGMVGTSLFCLGAYALTVDRLVERSAVPATYKWFLLKEIPGPRIIFESGSNSHHAIDTDAVGEALGRTAINIADNGGYALEDKLTRLETYTRPGDVVVLPLEWTFYHREKLTDNYVDTLFGSNRDYYQSMPLDKRLKRALSLPPATVISKLADRQTTTNEPTESPARDLFVSALTQPSGHQSRPNSTGPGAGVAEQSCDDYILGKAPTRQALTVGKNIKPALGRLQKLKARGVDIHFAWPVLAGEGCLTDPAYVEGFRAEIEAAVNGAGFEFLGTPGQSLYGQAYQDDSPYHIITAATDVHTRQMIEFLRAQGYGAPGEPLNITHFARHRLLELELAEASQLNQTPLEFGKSVSFDNAEQRDQIDFTAGWWAFEPYGRWMRDNRAMFRVTLPENLPSNTVLKIQGMTKSGRPEQVNISVNGNLVSSGLFGESVSLSVPVTGLPKGEALSIFIDLPEAGDPKSPKDLGESRDARSMTLHLQTMALTHAVEMPIMDEPVRQEASPLQAVETLESNVVAKRATFDVVPTLNTCSLVTPVLSVKQTELRYGNGWWAQEAEGRWMRSEEANFSITMPETIETGLPTSYLLKLTGDFFSETPDSINVTIDGDRVFAAEISDDGITSIRFNTYKAAGELEVTIKLSVPKLRSPKDLGLSTDDRTLTYFLKSVELVAA</sequence>
<dbReference type="EMBL" id="BMYV01000002">
    <property type="protein sequence ID" value="GGX69797.1"/>
    <property type="molecule type" value="Genomic_DNA"/>
</dbReference>
<reference evidence="2 3" key="1">
    <citation type="journal article" date="2014" name="Int. J. Syst. Evol. Microbiol.">
        <title>Complete genome sequence of Corynebacterium casei LMG S-19264T (=DSM 44701T), isolated from a smear-ripened cheese.</title>
        <authorList>
            <consortium name="US DOE Joint Genome Institute (JGI-PGF)"/>
            <person name="Walter F."/>
            <person name="Albersmeier A."/>
            <person name="Kalinowski J."/>
            <person name="Ruckert C."/>
        </authorList>
    </citation>
    <scope>NUCLEOTIDE SEQUENCE [LARGE SCALE GENOMIC DNA]</scope>
    <source>
        <strain evidence="2 3">KCTC 23968</strain>
    </source>
</reference>
<comment type="caution">
    <text evidence="2">The sequence shown here is derived from an EMBL/GenBank/DDBJ whole genome shotgun (WGS) entry which is preliminary data.</text>
</comment>
<proteinExistence type="predicted"/>
<protein>
    <submittedName>
        <fullName evidence="2">Uncharacterized protein</fullName>
    </submittedName>
</protein>
<keyword evidence="1" id="KW-1133">Transmembrane helix</keyword>
<name>A0A918NFU3_9PROT</name>
<accession>A0A918NFU3</accession>
<keyword evidence="1" id="KW-0812">Transmembrane</keyword>
<evidence type="ECO:0000256" key="1">
    <source>
        <dbReference type="SAM" id="Phobius"/>
    </source>
</evidence>
<dbReference type="Proteomes" id="UP000600865">
    <property type="component" value="Unassembled WGS sequence"/>
</dbReference>
<feature type="transmembrane region" description="Helical" evidence="1">
    <location>
        <begin position="21"/>
        <end position="45"/>
    </location>
</feature>
<dbReference type="RefSeq" id="WP_189585064.1">
    <property type="nucleotide sequence ID" value="NZ_BMYV01000002.1"/>
</dbReference>
<keyword evidence="3" id="KW-1185">Reference proteome</keyword>
<keyword evidence="1" id="KW-0472">Membrane</keyword>
<gene>
    <name evidence="2" type="ORF">GCM10011309_19780</name>
</gene>
<evidence type="ECO:0000313" key="2">
    <source>
        <dbReference type="EMBL" id="GGX69797.1"/>
    </source>
</evidence>
<dbReference type="AlphaFoldDB" id="A0A918NFU3"/>
<evidence type="ECO:0000313" key="3">
    <source>
        <dbReference type="Proteomes" id="UP000600865"/>
    </source>
</evidence>